<reference evidence="1" key="1">
    <citation type="submission" date="2016-06" db="UniProtKB">
        <authorList>
            <consortium name="WormBaseParasite"/>
        </authorList>
    </citation>
    <scope>IDENTIFICATION</scope>
</reference>
<sequence>LDFLPKTKPIVIIGVGYIQIQISRRYNMPRSMFVSDPESVLYSSDKVNSKKQTATVAGLMSDRDAAKCDLVGPVAIRLKQRIRQRIRNAYSIHEVFELRINRTESKADKVCSLVCETSETYVA</sequence>
<evidence type="ECO:0000313" key="1">
    <source>
        <dbReference type="WBParaSite" id="GPUH_0000642901-mRNA-1"/>
    </source>
</evidence>
<organism evidence="1">
    <name type="scientific">Gongylonema pulchrum</name>
    <dbReference type="NCBI Taxonomy" id="637853"/>
    <lineage>
        <taxon>Eukaryota</taxon>
        <taxon>Metazoa</taxon>
        <taxon>Ecdysozoa</taxon>
        <taxon>Nematoda</taxon>
        <taxon>Chromadorea</taxon>
        <taxon>Rhabditida</taxon>
        <taxon>Spirurina</taxon>
        <taxon>Spiruromorpha</taxon>
        <taxon>Spiruroidea</taxon>
        <taxon>Gongylonematidae</taxon>
        <taxon>Gongylonema</taxon>
    </lineage>
</organism>
<dbReference type="WBParaSite" id="GPUH_0000642901-mRNA-1">
    <property type="protein sequence ID" value="GPUH_0000642901-mRNA-1"/>
    <property type="gene ID" value="GPUH_0000642901"/>
</dbReference>
<protein>
    <submittedName>
        <fullName evidence="1">UmuC domain-containing protein</fullName>
    </submittedName>
</protein>
<accession>A0A183DCH9</accession>
<dbReference type="AlphaFoldDB" id="A0A183DCH9"/>
<name>A0A183DCH9_9BILA</name>
<proteinExistence type="predicted"/>